<dbReference type="KEGG" id="vg:80517055"/>
<dbReference type="RefSeq" id="YP_010780364.1">
    <property type="nucleotide sequence ID" value="NC_075038.1"/>
</dbReference>
<sequence>MEDQDISPVAENVSPNITKTTKTSWVTQQFAPETLEKEVGYAKSYFNLSVWQYLIIIGIAVSGLAAFINTYDAITNINSNLKACSQRDELQKELNTQFIVLMVLSSFAIVFGAILAWFLRKSANRRLLLTWGIITTGIFGILYGLAVRFQNVSNNIKLFASWITFIGFLVMGWFLSMKSDQGKLKIQKPIDWD</sequence>
<name>A0A6N1NNR5_9VIRU</name>
<proteinExistence type="predicted"/>
<reference evidence="2" key="1">
    <citation type="submission" date="2017-06" db="EMBL/GenBank/DDBJ databases">
        <authorList>
            <person name="Assis F.L."/>
            <person name="Abrahao J.S."/>
            <person name="Silva L."/>
            <person name="Khalil J.B."/>
            <person name="Rodrigues R."/>
            <person name="Silva L.S."/>
            <person name="Boratto P."/>
            <person name="Andrade M."/>
            <person name="Kroon E.G."/>
            <person name="Ribeiro B."/>
            <person name="Bergier I."/>
            <person name="Seligmann H."/>
            <person name="Ghigo E."/>
            <person name="Colson P."/>
            <person name="Levasseur A."/>
            <person name="Raoult D."/>
            <person name="Scola B.L."/>
        </authorList>
    </citation>
    <scope>NUCLEOTIDE SEQUENCE</scope>
    <source>
        <strain evidence="2">Deep ocean</strain>
    </source>
</reference>
<feature type="transmembrane region" description="Helical" evidence="1">
    <location>
        <begin position="158"/>
        <end position="175"/>
    </location>
</feature>
<dbReference type="GeneID" id="80517055"/>
<dbReference type="InterPro" id="IPR036259">
    <property type="entry name" value="MFS_trans_sf"/>
</dbReference>
<keyword evidence="1" id="KW-0472">Membrane</keyword>
<keyword evidence="1" id="KW-0812">Transmembrane</keyword>
<feature type="transmembrane region" description="Helical" evidence="1">
    <location>
        <begin position="126"/>
        <end position="146"/>
    </location>
</feature>
<evidence type="ECO:0000256" key="1">
    <source>
        <dbReference type="SAM" id="Phobius"/>
    </source>
</evidence>
<protein>
    <submittedName>
        <fullName evidence="2">Uncharacterized protein</fullName>
    </submittedName>
</protein>
<feature type="transmembrane region" description="Helical" evidence="1">
    <location>
        <begin position="50"/>
        <end position="71"/>
    </location>
</feature>
<feature type="transmembrane region" description="Helical" evidence="1">
    <location>
        <begin position="98"/>
        <end position="119"/>
    </location>
</feature>
<reference evidence="2" key="2">
    <citation type="journal article" date="2018" name="Nat. Commun.">
        <title>Tailed giant Tupanvirus possesses the most complete translational apparatus of the known virosphere.</title>
        <authorList>
            <person name="Abrahao J."/>
            <person name="Silva L."/>
            <person name="Silva L.S."/>
            <person name="Khalil J.Y.B."/>
            <person name="Rodrigues R."/>
            <person name="Arantes T."/>
            <person name="Assis F."/>
            <person name="Boratto P."/>
            <person name="Andrade M."/>
            <person name="Kroon E.G."/>
            <person name="Ribeiro B."/>
            <person name="Bergier I."/>
            <person name="Seligmann H."/>
            <person name="Ghigo E."/>
            <person name="Colson P."/>
            <person name="Levasseur A."/>
            <person name="Kroemer G."/>
            <person name="Raoult D."/>
            <person name="La Scola B."/>
        </authorList>
    </citation>
    <scope>NUCLEOTIDE SEQUENCE [LARGE SCALE GENOMIC DNA]</scope>
    <source>
        <strain evidence="2">Deep ocean</strain>
    </source>
</reference>
<organism evidence="2">
    <name type="scientific">Tupanvirus deep ocean</name>
    <dbReference type="NCBI Taxonomy" id="2126984"/>
    <lineage>
        <taxon>Viruses</taxon>
        <taxon>Varidnaviria</taxon>
        <taxon>Bamfordvirae</taxon>
        <taxon>Nucleocytoviricota</taxon>
        <taxon>Megaviricetes</taxon>
        <taxon>Imitervirales</taxon>
        <taxon>Mimiviridae</taxon>
        <taxon>Megamimivirinae</taxon>
        <taxon>Tupanvirus</taxon>
        <taxon>Tupanvirus altamarinense</taxon>
    </lineage>
</organism>
<evidence type="ECO:0000313" key="2">
    <source>
        <dbReference type="EMBL" id="QKU33756.1"/>
    </source>
</evidence>
<dbReference type="EMBL" id="MF405918">
    <property type="protein sequence ID" value="QKU33756.1"/>
    <property type="molecule type" value="Genomic_DNA"/>
</dbReference>
<accession>A0A6N1NNR5</accession>
<dbReference type="Gene3D" id="1.20.1250.20">
    <property type="entry name" value="MFS general substrate transporter like domains"/>
    <property type="match status" value="1"/>
</dbReference>
<keyword evidence="1" id="KW-1133">Transmembrane helix</keyword>